<comment type="caution">
    <text evidence="3">The sequence shown here is derived from an EMBL/GenBank/DDBJ whole genome shotgun (WGS) entry which is preliminary data.</text>
</comment>
<feature type="domain" description="C2H2-type" evidence="2">
    <location>
        <begin position="17"/>
        <end position="44"/>
    </location>
</feature>
<proteinExistence type="predicted"/>
<dbReference type="SMART" id="SM00355">
    <property type="entry name" value="ZnF_C2H2"/>
    <property type="match status" value="2"/>
</dbReference>
<evidence type="ECO:0000259" key="2">
    <source>
        <dbReference type="PROSITE" id="PS50157"/>
    </source>
</evidence>
<protein>
    <recommendedName>
        <fullName evidence="2">C2H2-type domain-containing protein</fullName>
    </recommendedName>
</protein>
<dbReference type="AlphaFoldDB" id="A0A8J2HB92"/>
<keyword evidence="1" id="KW-0863">Zinc-finger</keyword>
<dbReference type="Gene3D" id="3.30.160.60">
    <property type="entry name" value="Classic Zinc Finger"/>
    <property type="match status" value="1"/>
</dbReference>
<evidence type="ECO:0000313" key="3">
    <source>
        <dbReference type="EMBL" id="CAG5088359.1"/>
    </source>
</evidence>
<dbReference type="SUPFAM" id="SSF57667">
    <property type="entry name" value="beta-beta-alpha zinc fingers"/>
    <property type="match status" value="1"/>
</dbReference>
<evidence type="ECO:0000256" key="1">
    <source>
        <dbReference type="PROSITE-ProRule" id="PRU00042"/>
    </source>
</evidence>
<accession>A0A8J2HB92</accession>
<feature type="non-terminal residue" evidence="3">
    <location>
        <position position="1"/>
    </location>
</feature>
<dbReference type="OrthoDB" id="10389131at2759"/>
<dbReference type="EMBL" id="CAJNRD030001119">
    <property type="protein sequence ID" value="CAG5088359.1"/>
    <property type="molecule type" value="Genomic_DNA"/>
</dbReference>
<sequence>VNLEMEESDELFGVIIYECQYCNYKNSLKKELKKHMKLHPESKGYKCTVCSREFQRLEAFQCHSQSICKLQKRKSSKHDKSINSIEQLTNHEVIHKTILNGYKYSKCDDKKFRKIKRLVSSLQKQKKNKLM</sequence>
<dbReference type="PROSITE" id="PS50157">
    <property type="entry name" value="ZINC_FINGER_C2H2_2"/>
    <property type="match status" value="1"/>
</dbReference>
<reference evidence="3" key="1">
    <citation type="submission" date="2021-04" db="EMBL/GenBank/DDBJ databases">
        <authorList>
            <person name="Chebbi M.A.C M."/>
        </authorList>
    </citation>
    <scope>NUCLEOTIDE SEQUENCE</scope>
</reference>
<dbReference type="Proteomes" id="UP000786811">
    <property type="component" value="Unassembled WGS sequence"/>
</dbReference>
<dbReference type="GO" id="GO:0008270">
    <property type="term" value="F:zinc ion binding"/>
    <property type="evidence" value="ECO:0007669"/>
    <property type="project" value="UniProtKB-KW"/>
</dbReference>
<dbReference type="InterPro" id="IPR013087">
    <property type="entry name" value="Znf_C2H2_type"/>
</dbReference>
<name>A0A8J2HB92_COTCN</name>
<dbReference type="InterPro" id="IPR036236">
    <property type="entry name" value="Znf_C2H2_sf"/>
</dbReference>
<keyword evidence="1" id="KW-0862">Zinc</keyword>
<keyword evidence="1" id="KW-0479">Metal-binding</keyword>
<organism evidence="3 4">
    <name type="scientific">Cotesia congregata</name>
    <name type="common">Parasitoid wasp</name>
    <name type="synonym">Apanteles congregatus</name>
    <dbReference type="NCBI Taxonomy" id="51543"/>
    <lineage>
        <taxon>Eukaryota</taxon>
        <taxon>Metazoa</taxon>
        <taxon>Ecdysozoa</taxon>
        <taxon>Arthropoda</taxon>
        <taxon>Hexapoda</taxon>
        <taxon>Insecta</taxon>
        <taxon>Pterygota</taxon>
        <taxon>Neoptera</taxon>
        <taxon>Endopterygota</taxon>
        <taxon>Hymenoptera</taxon>
        <taxon>Apocrita</taxon>
        <taxon>Ichneumonoidea</taxon>
        <taxon>Braconidae</taxon>
        <taxon>Microgastrinae</taxon>
        <taxon>Cotesia</taxon>
    </lineage>
</organism>
<evidence type="ECO:0000313" key="4">
    <source>
        <dbReference type="Proteomes" id="UP000786811"/>
    </source>
</evidence>
<keyword evidence="4" id="KW-1185">Reference proteome</keyword>
<gene>
    <name evidence="3" type="ORF">HICCMSTLAB_LOCUS4812</name>
</gene>